<organism evidence="3 4">
    <name type="scientific">Alcanivorax hongdengensis A-11-3</name>
    <dbReference type="NCBI Taxonomy" id="1177179"/>
    <lineage>
        <taxon>Bacteria</taxon>
        <taxon>Pseudomonadati</taxon>
        <taxon>Pseudomonadota</taxon>
        <taxon>Gammaproteobacteria</taxon>
        <taxon>Oceanospirillales</taxon>
        <taxon>Alcanivoracaceae</taxon>
        <taxon>Alcanivorax</taxon>
    </lineage>
</organism>
<feature type="domain" description="Aminotransferase class V" evidence="2">
    <location>
        <begin position="16"/>
        <end position="342"/>
    </location>
</feature>
<proteinExistence type="predicted"/>
<evidence type="ECO:0000313" key="4">
    <source>
        <dbReference type="Proteomes" id="UP000010164"/>
    </source>
</evidence>
<dbReference type="Gene3D" id="3.90.1150.10">
    <property type="entry name" value="Aspartate Aminotransferase, domain 1"/>
    <property type="match status" value="1"/>
</dbReference>
<dbReference type="Gene3D" id="3.40.640.10">
    <property type="entry name" value="Type I PLP-dependent aspartate aminotransferase-like (Major domain)"/>
    <property type="match status" value="1"/>
</dbReference>
<dbReference type="InterPro" id="IPR015422">
    <property type="entry name" value="PyrdxlP-dep_Trfase_small"/>
</dbReference>
<dbReference type="InterPro" id="IPR015421">
    <property type="entry name" value="PyrdxlP-dep_Trfase_major"/>
</dbReference>
<dbReference type="RefSeq" id="WP_008928067.1">
    <property type="nucleotide sequence ID" value="NZ_AMRJ01000004.1"/>
</dbReference>
<dbReference type="STRING" id="1177179.A11A3_04410"/>
<dbReference type="Proteomes" id="UP000010164">
    <property type="component" value="Unassembled WGS sequence"/>
</dbReference>
<dbReference type="PANTHER" id="PTHR43586:SF15">
    <property type="entry name" value="BLR3095 PROTEIN"/>
    <property type="match status" value="1"/>
</dbReference>
<accession>L0WGA9</accession>
<dbReference type="InterPro" id="IPR000192">
    <property type="entry name" value="Aminotrans_V_dom"/>
</dbReference>
<gene>
    <name evidence="3" type="ORF">A11A3_04410</name>
</gene>
<evidence type="ECO:0000259" key="2">
    <source>
        <dbReference type="Pfam" id="PF00266"/>
    </source>
</evidence>
<dbReference type="EMBL" id="AMRJ01000004">
    <property type="protein sequence ID" value="EKF75192.1"/>
    <property type="molecule type" value="Genomic_DNA"/>
</dbReference>
<sequence>MPDLHYEFPLDQDVLYLNHAAVAPWPRRTSEAVKAFAEQNCTIGARDYPQWLKVEQQLRDRLSSLIGGVSRDEIALLKNTSEGLSVIAQGLDWHPGDQIVISDQEFPSNRIPWQALAHHGVEVIEVNLDNDNPEQAIIDAIGPRTRLVSLSAVQYGTGLKLDLAPIGAVCREREVLFCVDAIQILGAQTFDARAVHADFVVADGHKWMLGPEGLALFYCRQEIQQQLILRQHGWHMIANAGDYNQTHWQPAPNARRFECGSPNMLAAHALEASLSLLQDIGMDTVENMLHTRVRRVVDGLAERPGATLLSHPDEARRAGIVTFRLDQEAPTQTFARLRAGGVVCAERGGGVRLSPHFYTDTSVIDRALALL</sequence>
<dbReference type="Pfam" id="PF00266">
    <property type="entry name" value="Aminotran_5"/>
    <property type="match status" value="1"/>
</dbReference>
<dbReference type="PANTHER" id="PTHR43586">
    <property type="entry name" value="CYSTEINE DESULFURASE"/>
    <property type="match status" value="1"/>
</dbReference>
<dbReference type="GO" id="GO:0008483">
    <property type="term" value="F:transaminase activity"/>
    <property type="evidence" value="ECO:0007669"/>
    <property type="project" value="UniProtKB-KW"/>
</dbReference>
<comment type="caution">
    <text evidence="3">The sequence shown here is derived from an EMBL/GenBank/DDBJ whole genome shotgun (WGS) entry which is preliminary data.</text>
</comment>
<keyword evidence="3" id="KW-0032">Aminotransferase</keyword>
<keyword evidence="3" id="KW-0808">Transferase</keyword>
<dbReference type="PATRIC" id="fig|1177179.3.peg.879"/>
<evidence type="ECO:0000256" key="1">
    <source>
        <dbReference type="ARBA" id="ARBA00022898"/>
    </source>
</evidence>
<evidence type="ECO:0000313" key="3">
    <source>
        <dbReference type="EMBL" id="EKF75192.1"/>
    </source>
</evidence>
<name>L0WGA9_9GAMM</name>
<dbReference type="eggNOG" id="COG0520">
    <property type="taxonomic scope" value="Bacteria"/>
</dbReference>
<protein>
    <submittedName>
        <fullName evidence="3">Aminotransferase</fullName>
    </submittedName>
</protein>
<dbReference type="AlphaFoldDB" id="L0WGA9"/>
<keyword evidence="4" id="KW-1185">Reference proteome</keyword>
<dbReference type="OrthoDB" id="9804264at2"/>
<dbReference type="SUPFAM" id="SSF53383">
    <property type="entry name" value="PLP-dependent transferases"/>
    <property type="match status" value="1"/>
</dbReference>
<keyword evidence="1" id="KW-0663">Pyridoxal phosphate</keyword>
<reference evidence="3 4" key="1">
    <citation type="journal article" date="2012" name="J. Bacteriol.">
        <title>Genome Sequence of the Alkane-Degrading Bacterium Alcanivorax hongdengensis Type Strain A-11-3.</title>
        <authorList>
            <person name="Lai Q."/>
            <person name="Shao Z."/>
        </authorList>
    </citation>
    <scope>NUCLEOTIDE SEQUENCE [LARGE SCALE GENOMIC DNA]</scope>
    <source>
        <strain evidence="3 4">A-11-3</strain>
    </source>
</reference>
<dbReference type="InterPro" id="IPR015424">
    <property type="entry name" value="PyrdxlP-dep_Trfase"/>
</dbReference>